<dbReference type="GO" id="GO:0005615">
    <property type="term" value="C:extracellular space"/>
    <property type="evidence" value="ECO:0007669"/>
    <property type="project" value="TreeGrafter"/>
</dbReference>
<feature type="domain" description="Invertebrate defensins family profile" evidence="10">
    <location>
        <begin position="306"/>
        <end position="351"/>
    </location>
</feature>
<keyword evidence="5" id="KW-0211">Defensin</keyword>
<dbReference type="GO" id="GO:0042742">
    <property type="term" value="P:defense response to bacterium"/>
    <property type="evidence" value="ECO:0007669"/>
    <property type="project" value="UniProtKB-KW"/>
</dbReference>
<keyword evidence="3" id="KW-0399">Innate immunity</keyword>
<keyword evidence="9" id="KW-1133">Transmembrane helix</keyword>
<keyword evidence="9" id="KW-0812">Transmembrane</keyword>
<feature type="transmembrane region" description="Helical" evidence="9">
    <location>
        <begin position="682"/>
        <end position="701"/>
    </location>
</feature>
<keyword evidence="5" id="KW-0929">Antimicrobial</keyword>
<dbReference type="InterPro" id="IPR001542">
    <property type="entry name" value="Defensin_invertebrate/fungal"/>
</dbReference>
<evidence type="ECO:0000256" key="2">
    <source>
        <dbReference type="ARBA" id="ARBA00022525"/>
    </source>
</evidence>
<evidence type="ECO:0000256" key="8">
    <source>
        <dbReference type="SAM" id="MobiDB-lite"/>
    </source>
</evidence>
<proteinExistence type="predicted"/>
<keyword evidence="9" id="KW-0472">Membrane</keyword>
<dbReference type="InterPro" id="IPR003614">
    <property type="entry name" value="Knottins"/>
</dbReference>
<accession>A0A7R9AXW7</accession>
<evidence type="ECO:0000256" key="3">
    <source>
        <dbReference type="ARBA" id="ARBA00022588"/>
    </source>
</evidence>
<protein>
    <recommendedName>
        <fullName evidence="10">Invertebrate defensins family profile domain-containing protein</fullName>
    </recommendedName>
</protein>
<evidence type="ECO:0000256" key="5">
    <source>
        <dbReference type="ARBA" id="ARBA00022940"/>
    </source>
</evidence>
<evidence type="ECO:0000256" key="7">
    <source>
        <dbReference type="ARBA" id="ARBA00023157"/>
    </source>
</evidence>
<keyword evidence="7" id="KW-1015">Disulfide bond</keyword>
<dbReference type="PANTHER" id="PTHR13645:SF0">
    <property type="entry name" value="DEFENSIN"/>
    <property type="match status" value="1"/>
</dbReference>
<evidence type="ECO:0000256" key="4">
    <source>
        <dbReference type="ARBA" id="ARBA00022859"/>
    </source>
</evidence>
<feature type="region of interest" description="Disordered" evidence="8">
    <location>
        <begin position="435"/>
        <end position="455"/>
    </location>
</feature>
<feature type="transmembrane region" description="Helical" evidence="9">
    <location>
        <begin position="713"/>
        <end position="733"/>
    </location>
</feature>
<dbReference type="PROSITE" id="PS51378">
    <property type="entry name" value="INVERT_DEFENSINS"/>
    <property type="match status" value="1"/>
</dbReference>
<keyword evidence="6" id="KW-0044">Antibiotic</keyword>
<comment type="subcellular location">
    <subcellularLocation>
        <location evidence="1">Secreted</location>
    </subcellularLocation>
</comment>
<keyword evidence="4" id="KW-0391">Immunity</keyword>
<dbReference type="GO" id="GO:0045087">
    <property type="term" value="P:innate immune response"/>
    <property type="evidence" value="ECO:0007669"/>
    <property type="project" value="UniProtKB-KW"/>
</dbReference>
<evidence type="ECO:0000256" key="1">
    <source>
        <dbReference type="ARBA" id="ARBA00004613"/>
    </source>
</evidence>
<reference evidence="11" key="1">
    <citation type="submission" date="2020-11" db="EMBL/GenBank/DDBJ databases">
        <authorList>
            <person name="Tran Van P."/>
        </authorList>
    </citation>
    <scope>NUCLEOTIDE SEQUENCE</scope>
</reference>
<name>A0A7R9AXW7_TIMSH</name>
<dbReference type="InterPro" id="IPR036574">
    <property type="entry name" value="Scorpion_toxin-like_sf"/>
</dbReference>
<evidence type="ECO:0000256" key="9">
    <source>
        <dbReference type="SAM" id="Phobius"/>
    </source>
</evidence>
<keyword evidence="2" id="KW-0964">Secreted</keyword>
<evidence type="ECO:0000259" key="10">
    <source>
        <dbReference type="PROSITE" id="PS51378"/>
    </source>
</evidence>
<dbReference type="AlphaFoldDB" id="A0A7R9AXW7"/>
<evidence type="ECO:0000256" key="6">
    <source>
        <dbReference type="ARBA" id="ARBA00023022"/>
    </source>
</evidence>
<dbReference type="SMART" id="SM00505">
    <property type="entry name" value="Knot1"/>
    <property type="match status" value="1"/>
</dbReference>
<dbReference type="GO" id="GO:0006959">
    <property type="term" value="P:humoral immune response"/>
    <property type="evidence" value="ECO:0007669"/>
    <property type="project" value="TreeGrafter"/>
</dbReference>
<organism evidence="11">
    <name type="scientific">Timema shepardi</name>
    <name type="common">Walking stick</name>
    <dbReference type="NCBI Taxonomy" id="629360"/>
    <lineage>
        <taxon>Eukaryota</taxon>
        <taxon>Metazoa</taxon>
        <taxon>Ecdysozoa</taxon>
        <taxon>Arthropoda</taxon>
        <taxon>Hexapoda</taxon>
        <taxon>Insecta</taxon>
        <taxon>Pterygota</taxon>
        <taxon>Neoptera</taxon>
        <taxon>Polyneoptera</taxon>
        <taxon>Phasmatodea</taxon>
        <taxon>Timematodea</taxon>
        <taxon>Timematoidea</taxon>
        <taxon>Timematidae</taxon>
        <taxon>Timema</taxon>
    </lineage>
</organism>
<dbReference type="PANTHER" id="PTHR13645">
    <property type="entry name" value="DEFENSIN"/>
    <property type="match status" value="1"/>
</dbReference>
<evidence type="ECO:0000313" key="11">
    <source>
        <dbReference type="EMBL" id="CAD7262656.1"/>
    </source>
</evidence>
<feature type="transmembrane region" description="Helical" evidence="9">
    <location>
        <begin position="745"/>
        <end position="768"/>
    </location>
</feature>
<dbReference type="SUPFAM" id="SSF57095">
    <property type="entry name" value="Scorpion toxin-like"/>
    <property type="match status" value="1"/>
</dbReference>
<dbReference type="EMBL" id="OC002988">
    <property type="protein sequence ID" value="CAD7262656.1"/>
    <property type="molecule type" value="Genomic_DNA"/>
</dbReference>
<dbReference type="Pfam" id="PF01097">
    <property type="entry name" value="Defensin_2"/>
    <property type="match status" value="1"/>
</dbReference>
<sequence length="784" mass="85031">MDPTDLFRYTRTGACVLKCAGGSVAVDTAKSYTDRSTVSPAHVLGVYDLCTSTSGIALYLCVQSNSRLQMPQPMFLIRCVQKILVNWGVRIHEFTSADDAGGQAMIWWFIPLSERGQYNIFLKLNVSTSSNYPLVYEKDTKLFVWNCVLHSTSDVVFDCCAHAYIEVGWGGRRDCQVERALLPSQCRLWRDAYGNGRAKLSSIVAAPALCLLTSGLEEGFAVPVGEEIGCLHRGTSEPLHERFPAKTLLANALVVLSSTTEDGETEFRISVGLCKLDAACLRMCGLLVALAVQNVTKDVPGVRVKRFTCDVLSVNTPIGSLNHAGCAVHCLTMGRGYRGGRCRDGVCHCRKLDYHNGSKWEYFYRLDAHNSGKWEYFSRIDDHNGGKWEYFPLLDAHNSGNLEYFSRIDDHNGIPLLAEMEAVRSEVAEVRRLPEQGRDAARSLHPQEEGLKDHREGYLPNEQFMGSLTRSVDSPPSSQPASTPVISWRRFLLLLAPRPQTDTNTGPAASCSTQTLAISTTGTTHLPIVVYVDEMILPDLPDQGLGLLQEFVIQRPILCDVQPRQWAGCFSSPQGVPQQLGILNLVSSSLAARAPLADVTLSPSAATTLISWGLRRCTLLGAGRLGGPKGYSPNLIGSSHICLGTSSKAPPTDCIAAITLRNLEGCSSSFSSLSFLEEVMESALLTSLVVFAILISPKLGLRGGLIFVGGIKFATESDSVLAGGFGLVTTLFFGSGEVGVQLSRLSGGGVLLLGVLLLYFLVVSLRGVTPFTGTLFARSVTSRE</sequence>
<gene>
    <name evidence="11" type="ORF">TSIB3V08_LOCUS6758</name>
</gene>
<dbReference type="Gene3D" id="3.30.30.10">
    <property type="entry name" value="Knottin, scorpion toxin-like"/>
    <property type="match status" value="1"/>
</dbReference>